<keyword evidence="4" id="KW-1185">Reference proteome</keyword>
<dbReference type="InterPro" id="IPR001310">
    <property type="entry name" value="Histidine_triad_HIT"/>
</dbReference>
<dbReference type="RefSeq" id="WP_188452161.1">
    <property type="nucleotide sequence ID" value="NZ_BMFS01000007.1"/>
</dbReference>
<dbReference type="PANTHER" id="PTHR46648:SF1">
    <property type="entry name" value="ADENOSINE 5'-MONOPHOSPHORAMIDASE HNT1"/>
    <property type="match status" value="1"/>
</dbReference>
<dbReference type="PROSITE" id="PS51084">
    <property type="entry name" value="HIT_2"/>
    <property type="match status" value="1"/>
</dbReference>
<dbReference type="GO" id="GO:0016787">
    <property type="term" value="F:hydrolase activity"/>
    <property type="evidence" value="ECO:0007669"/>
    <property type="project" value="UniProtKB-KW"/>
</dbReference>
<proteinExistence type="predicted"/>
<dbReference type="EMBL" id="BMFS01000007">
    <property type="protein sequence ID" value="GGH01620.1"/>
    <property type="molecule type" value="Genomic_DNA"/>
</dbReference>
<reference evidence="4" key="1">
    <citation type="journal article" date="2019" name="Int. J. Syst. Evol. Microbiol.">
        <title>The Global Catalogue of Microorganisms (GCM) 10K type strain sequencing project: providing services to taxonomists for standard genome sequencing and annotation.</title>
        <authorList>
            <consortium name="The Broad Institute Genomics Platform"/>
            <consortium name="The Broad Institute Genome Sequencing Center for Infectious Disease"/>
            <person name="Wu L."/>
            <person name="Ma J."/>
        </authorList>
    </citation>
    <scope>NUCLEOTIDE SEQUENCE [LARGE SCALE GENOMIC DNA]</scope>
    <source>
        <strain evidence="4">CGMCC 1.12766</strain>
    </source>
</reference>
<keyword evidence="3" id="KW-0378">Hydrolase</keyword>
<accession>A0ABQ1XSK1</accession>
<protein>
    <submittedName>
        <fullName evidence="3">Hydrolase</fullName>
    </submittedName>
</protein>
<comment type="caution">
    <text evidence="3">The sequence shown here is derived from an EMBL/GenBank/DDBJ whole genome shotgun (WGS) entry which is preliminary data.</text>
</comment>
<evidence type="ECO:0000313" key="4">
    <source>
        <dbReference type="Proteomes" id="UP000648722"/>
    </source>
</evidence>
<dbReference type="CDD" id="cd01277">
    <property type="entry name" value="HINT_subgroup"/>
    <property type="match status" value="1"/>
</dbReference>
<sequence>MSLDGRYDDQNIFAKILRGEAPSVKVHEDAHTLAIMDVFPQAPGHVLVIPKEPARNLFELSEEAAEKSILAVKTVAAAVRRALEPDGVFVAQFNGAPAGQTVFHIHFHIIPRREGEEIAGHGKAKMADMPELEALAEKIRAAM</sequence>
<dbReference type="InterPro" id="IPR036265">
    <property type="entry name" value="HIT-like_sf"/>
</dbReference>
<dbReference type="Gene3D" id="3.30.428.10">
    <property type="entry name" value="HIT-like"/>
    <property type="match status" value="1"/>
</dbReference>
<feature type="domain" description="HIT" evidence="2">
    <location>
        <begin position="12"/>
        <end position="119"/>
    </location>
</feature>
<gene>
    <name evidence="3" type="ORF">GCM10007420_17120</name>
</gene>
<dbReference type="PANTHER" id="PTHR46648">
    <property type="entry name" value="HIT FAMILY PROTEIN 1"/>
    <property type="match status" value="1"/>
</dbReference>
<dbReference type="Proteomes" id="UP000648722">
    <property type="component" value="Unassembled WGS sequence"/>
</dbReference>
<name>A0ABQ1XSK1_9PROT</name>
<evidence type="ECO:0000259" key="2">
    <source>
        <dbReference type="PROSITE" id="PS51084"/>
    </source>
</evidence>
<dbReference type="PRINTS" id="PR00332">
    <property type="entry name" value="HISTRIAD"/>
</dbReference>
<dbReference type="SUPFAM" id="SSF54197">
    <property type="entry name" value="HIT-like"/>
    <property type="match status" value="1"/>
</dbReference>
<evidence type="ECO:0000256" key="1">
    <source>
        <dbReference type="PROSITE-ProRule" id="PRU00464"/>
    </source>
</evidence>
<dbReference type="InterPro" id="IPR039384">
    <property type="entry name" value="HINT"/>
</dbReference>
<dbReference type="InterPro" id="IPR011146">
    <property type="entry name" value="HIT-like"/>
</dbReference>
<dbReference type="Pfam" id="PF01230">
    <property type="entry name" value="HIT"/>
    <property type="match status" value="1"/>
</dbReference>
<organism evidence="3 4">
    <name type="scientific">Glycocaulis albus</name>
    <dbReference type="NCBI Taxonomy" id="1382801"/>
    <lineage>
        <taxon>Bacteria</taxon>
        <taxon>Pseudomonadati</taxon>
        <taxon>Pseudomonadota</taxon>
        <taxon>Alphaproteobacteria</taxon>
        <taxon>Maricaulales</taxon>
        <taxon>Maricaulaceae</taxon>
        <taxon>Glycocaulis</taxon>
    </lineage>
</organism>
<evidence type="ECO:0000313" key="3">
    <source>
        <dbReference type="EMBL" id="GGH01620.1"/>
    </source>
</evidence>
<feature type="short sequence motif" description="Histidine triad motif" evidence="1">
    <location>
        <begin position="104"/>
        <end position="108"/>
    </location>
</feature>